<dbReference type="NCBIfam" id="TIGR01316">
    <property type="entry name" value="gltA"/>
    <property type="match status" value="1"/>
</dbReference>
<dbReference type="PANTHER" id="PTHR42783:SF3">
    <property type="entry name" value="GLUTAMATE SYNTHASE [NADPH] SMALL CHAIN-RELATED"/>
    <property type="match status" value="1"/>
</dbReference>
<dbReference type="Gene3D" id="1.10.1060.10">
    <property type="entry name" value="Alpha-helical ferredoxin"/>
    <property type="match status" value="1"/>
</dbReference>
<evidence type="ECO:0000313" key="3">
    <source>
        <dbReference type="EMBL" id="GAF77812.1"/>
    </source>
</evidence>
<dbReference type="InterPro" id="IPR036188">
    <property type="entry name" value="FAD/NAD-bd_sf"/>
</dbReference>
<reference evidence="3" key="1">
    <citation type="journal article" date="2014" name="Front. Microbiol.">
        <title>High frequency of phylogenetically diverse reductive dehalogenase-homologous genes in deep subseafloor sedimentary metagenomes.</title>
        <authorList>
            <person name="Kawai M."/>
            <person name="Futagami T."/>
            <person name="Toyoda A."/>
            <person name="Takaki Y."/>
            <person name="Nishi S."/>
            <person name="Hori S."/>
            <person name="Arai W."/>
            <person name="Tsubouchi T."/>
            <person name="Morono Y."/>
            <person name="Uchiyama I."/>
            <person name="Ito T."/>
            <person name="Fujiyama A."/>
            <person name="Inagaki F."/>
            <person name="Takami H."/>
        </authorList>
    </citation>
    <scope>NUCLEOTIDE SEQUENCE</scope>
    <source>
        <strain evidence="3">Expedition CK06-06</strain>
    </source>
</reference>
<dbReference type="PANTHER" id="PTHR42783">
    <property type="entry name" value="GLUTAMATE SYNTHASE [NADPH] SMALL CHAIN"/>
    <property type="match status" value="1"/>
</dbReference>
<dbReference type="Pfam" id="PF14691">
    <property type="entry name" value="Fer4_20"/>
    <property type="match status" value="1"/>
</dbReference>
<dbReference type="Pfam" id="PF07992">
    <property type="entry name" value="Pyr_redox_2"/>
    <property type="match status" value="1"/>
</dbReference>
<dbReference type="AlphaFoldDB" id="X0SPJ8"/>
<accession>X0SPJ8</accession>
<evidence type="ECO:0000259" key="1">
    <source>
        <dbReference type="Pfam" id="PF07992"/>
    </source>
</evidence>
<sequence>MAEMIPPKERVQREQIPMPEQEPKERIYNFKEVPLGYTQEQAIYEAQRCLQCKNPKCVPGCPAEINIPQFIKKIVEEDFAGAYLEILKTDDLPAMTGRVCPQEEQCQQVCILEKQGKPIAIGRLERFVADWARENNIHGKLPKISKKEQKVAIVGSGPAGLTCAADLAKLGYEVTIFEALHQPGGVLVYGIPEFRFPKSILEYEVKEIEKLGVKVVTDFVVGTTKSVDELTQKFDAIFLANGAGAPRFMNIPGENLNDVYSANEFLTRANLMKAYLFPKYDTPIKIGQRAATIGAGNVAMDSARTALRLGAEKSYIVYRRSRKEVPARAEEVHHAEEEGIIFNFLTLPIKVLGDDKGNVIGMECIKMKLGEPDESGRRRPIPIPGSNFVIEVDMVIDAIGTSANPIVARSATGVEINQWGYFIIDDNTKTTTKEGIFAGGDIVRGSATVISAVGDGKVAARAINEFLSSGESLRKSK</sequence>
<dbReference type="GO" id="GO:0016491">
    <property type="term" value="F:oxidoreductase activity"/>
    <property type="evidence" value="ECO:0007669"/>
    <property type="project" value="InterPro"/>
</dbReference>
<dbReference type="SUPFAM" id="SSF51971">
    <property type="entry name" value="Nucleotide-binding domain"/>
    <property type="match status" value="2"/>
</dbReference>
<dbReference type="Gene3D" id="3.50.50.60">
    <property type="entry name" value="FAD/NAD(P)-binding domain"/>
    <property type="match status" value="2"/>
</dbReference>
<dbReference type="GO" id="GO:0051536">
    <property type="term" value="F:iron-sulfur cluster binding"/>
    <property type="evidence" value="ECO:0007669"/>
    <property type="project" value="InterPro"/>
</dbReference>
<proteinExistence type="predicted"/>
<dbReference type="InterPro" id="IPR028261">
    <property type="entry name" value="DPD_II"/>
</dbReference>
<organism evidence="3">
    <name type="scientific">marine sediment metagenome</name>
    <dbReference type="NCBI Taxonomy" id="412755"/>
    <lineage>
        <taxon>unclassified sequences</taxon>
        <taxon>metagenomes</taxon>
        <taxon>ecological metagenomes</taxon>
    </lineage>
</organism>
<evidence type="ECO:0008006" key="4">
    <source>
        <dbReference type="Google" id="ProtNLM"/>
    </source>
</evidence>
<dbReference type="SUPFAM" id="SSF46548">
    <property type="entry name" value="alpha-helical ferredoxin"/>
    <property type="match status" value="1"/>
</dbReference>
<gene>
    <name evidence="3" type="ORF">S01H1_01138</name>
</gene>
<dbReference type="PRINTS" id="PR00419">
    <property type="entry name" value="ADXRDTASE"/>
</dbReference>
<evidence type="ECO:0000259" key="2">
    <source>
        <dbReference type="Pfam" id="PF14691"/>
    </source>
</evidence>
<dbReference type="InterPro" id="IPR023753">
    <property type="entry name" value="FAD/NAD-binding_dom"/>
</dbReference>
<protein>
    <recommendedName>
        <fullName evidence="4">4Fe-4S ferredoxin-type domain-containing protein</fullName>
    </recommendedName>
</protein>
<dbReference type="EMBL" id="BARS01000469">
    <property type="protein sequence ID" value="GAF77812.1"/>
    <property type="molecule type" value="Genomic_DNA"/>
</dbReference>
<comment type="caution">
    <text evidence="3">The sequence shown here is derived from an EMBL/GenBank/DDBJ whole genome shotgun (WGS) entry which is preliminary data.</text>
</comment>
<feature type="domain" description="FAD/NAD(P)-binding" evidence="1">
    <location>
        <begin position="150"/>
        <end position="456"/>
    </location>
</feature>
<name>X0SPJ8_9ZZZZ</name>
<dbReference type="InterPro" id="IPR009051">
    <property type="entry name" value="Helical_ferredxn"/>
</dbReference>
<dbReference type="InterPro" id="IPR006004">
    <property type="entry name" value="SudA-like"/>
</dbReference>
<feature type="domain" description="Dihydroprymidine dehydrogenase" evidence="2">
    <location>
        <begin position="27"/>
        <end position="136"/>
    </location>
</feature>